<dbReference type="InterPro" id="IPR022761">
    <property type="entry name" value="Fumarate_lyase_N"/>
</dbReference>
<dbReference type="Pfam" id="PF00206">
    <property type="entry name" value="Lyase_1"/>
    <property type="match status" value="1"/>
</dbReference>
<dbReference type="OrthoDB" id="2561043at2759"/>
<dbReference type="PRINTS" id="PR00145">
    <property type="entry name" value="ARGSUCLYASE"/>
</dbReference>
<dbReference type="Gene3D" id="1.20.200.10">
    <property type="entry name" value="Fumarase/aspartase (Central domain)"/>
    <property type="match status" value="1"/>
</dbReference>
<reference evidence="5" key="2">
    <citation type="submission" date="2020-05" db="UniProtKB">
        <authorList>
            <consortium name="EnsemblMetazoa"/>
        </authorList>
    </citation>
    <scope>IDENTIFICATION</scope>
</reference>
<dbReference type="NCBIfam" id="TIGR00838">
    <property type="entry name" value="argH"/>
    <property type="match status" value="1"/>
</dbReference>
<feature type="domain" description="Fumarate lyase N-terminal" evidence="2">
    <location>
        <begin position="25"/>
        <end position="320"/>
    </location>
</feature>
<dbReference type="EMBL" id="KE525317">
    <property type="protein sequence ID" value="KFB46412.1"/>
    <property type="molecule type" value="Genomic_DNA"/>
</dbReference>
<proteinExistence type="inferred from homology"/>
<dbReference type="InterPro" id="IPR009049">
    <property type="entry name" value="Argininosuccinate_lyase"/>
</dbReference>
<keyword evidence="6" id="KW-1185">Reference proteome</keyword>
<dbReference type="PRINTS" id="PR00149">
    <property type="entry name" value="FUMRATELYASE"/>
</dbReference>
<dbReference type="InterPro" id="IPR008948">
    <property type="entry name" value="L-Aspartase-like"/>
</dbReference>
<dbReference type="Proteomes" id="UP000030765">
    <property type="component" value="Unassembled WGS sequence"/>
</dbReference>
<dbReference type="GO" id="GO:0042450">
    <property type="term" value="P:L-arginine biosynthetic process via ornithine"/>
    <property type="evidence" value="ECO:0007669"/>
    <property type="project" value="InterPro"/>
</dbReference>
<dbReference type="InterPro" id="IPR020557">
    <property type="entry name" value="Fumarate_lyase_CS"/>
</dbReference>
<dbReference type="Gene3D" id="1.10.275.10">
    <property type="entry name" value="Fumarase/aspartase (N-terminal domain)"/>
    <property type="match status" value="1"/>
</dbReference>
<protein>
    <submittedName>
        <fullName evidence="4">AGAP008141-PA-like protein</fullName>
    </submittedName>
</protein>
<name>A0A084W868_ANOSI</name>
<dbReference type="EnsemblMetazoa" id="ASIC014410-RA">
    <property type="protein sequence ID" value="ASIC014410-PA"/>
    <property type="gene ID" value="ASIC014410"/>
</dbReference>
<dbReference type="FunFam" id="1.20.200.10:FF:000015">
    <property type="entry name" value="argininosuccinate lyase isoform X2"/>
    <property type="match status" value="1"/>
</dbReference>
<dbReference type="FunFam" id="1.10.40.30:FF:000001">
    <property type="entry name" value="Argininosuccinate lyase"/>
    <property type="match status" value="1"/>
</dbReference>
<dbReference type="FunFam" id="1.10.275.10:FF:000002">
    <property type="entry name" value="Argininosuccinate lyase"/>
    <property type="match status" value="1"/>
</dbReference>
<comment type="similarity">
    <text evidence="1">Belongs to the lyase 1 family. Argininosuccinate lyase subfamily.</text>
</comment>
<dbReference type="VEuPathDB" id="VectorBase:ASIS010685"/>
<dbReference type="InterPro" id="IPR024083">
    <property type="entry name" value="Fumarase/histidase_N"/>
</dbReference>
<evidence type="ECO:0000259" key="2">
    <source>
        <dbReference type="Pfam" id="PF00206"/>
    </source>
</evidence>
<evidence type="ECO:0000313" key="6">
    <source>
        <dbReference type="Proteomes" id="UP000030765"/>
    </source>
</evidence>
<dbReference type="Pfam" id="PF14698">
    <property type="entry name" value="ASL_C2"/>
    <property type="match status" value="1"/>
</dbReference>
<dbReference type="OMA" id="DFAIEFC"/>
<dbReference type="AlphaFoldDB" id="A0A084W868"/>
<dbReference type="SUPFAM" id="SSF48557">
    <property type="entry name" value="L-aspartase-like"/>
    <property type="match status" value="1"/>
</dbReference>
<accession>A0A084W868</accession>
<dbReference type="Gene3D" id="1.10.40.30">
    <property type="entry name" value="Fumarase/aspartase (C-terminal domain)"/>
    <property type="match status" value="1"/>
</dbReference>
<evidence type="ECO:0000313" key="4">
    <source>
        <dbReference type="EMBL" id="KFB46412.1"/>
    </source>
</evidence>
<dbReference type="GO" id="GO:0005829">
    <property type="term" value="C:cytosol"/>
    <property type="evidence" value="ECO:0007669"/>
    <property type="project" value="TreeGrafter"/>
</dbReference>
<dbReference type="HAMAP" id="MF_00006">
    <property type="entry name" value="Arg_succ_lyase"/>
    <property type="match status" value="1"/>
</dbReference>
<dbReference type="GO" id="GO:0004056">
    <property type="term" value="F:argininosuccinate lyase activity"/>
    <property type="evidence" value="ECO:0007669"/>
    <property type="project" value="InterPro"/>
</dbReference>
<feature type="domain" description="Argininosuccinate lyase C-terminal" evidence="3">
    <location>
        <begin position="370"/>
        <end position="431"/>
    </location>
</feature>
<dbReference type="STRING" id="74873.A0A084W868"/>
<dbReference type="VEuPathDB" id="VectorBase:ASIC014410"/>
<dbReference type="InterPro" id="IPR000362">
    <property type="entry name" value="Fumarate_lyase_fam"/>
</dbReference>
<organism evidence="4">
    <name type="scientific">Anopheles sinensis</name>
    <name type="common">Mosquito</name>
    <dbReference type="NCBI Taxonomy" id="74873"/>
    <lineage>
        <taxon>Eukaryota</taxon>
        <taxon>Metazoa</taxon>
        <taxon>Ecdysozoa</taxon>
        <taxon>Arthropoda</taxon>
        <taxon>Hexapoda</taxon>
        <taxon>Insecta</taxon>
        <taxon>Pterygota</taxon>
        <taxon>Neoptera</taxon>
        <taxon>Endopterygota</taxon>
        <taxon>Diptera</taxon>
        <taxon>Nematocera</taxon>
        <taxon>Culicoidea</taxon>
        <taxon>Culicidae</taxon>
        <taxon>Anophelinae</taxon>
        <taxon>Anopheles</taxon>
    </lineage>
</organism>
<dbReference type="InterPro" id="IPR029419">
    <property type="entry name" value="Arg_succ_lyase_C"/>
</dbReference>
<evidence type="ECO:0000259" key="3">
    <source>
        <dbReference type="Pfam" id="PF14698"/>
    </source>
</evidence>
<evidence type="ECO:0000313" key="5">
    <source>
        <dbReference type="EnsemblMetazoa" id="ASIC014410-PA"/>
    </source>
</evidence>
<sequence length="464" mass="52737">MSNHRSNRPNSGGEQVPEPFKLWGGRYSKSTDHVLSKVNNSLTVDKRLFAEDIDGSIAYAKSLEEAGLLTASEFKVIVYGLDEIRMDWINGTIKLLPRDEDVHTVNERRLFEIIGPQIAGKLHTGRSRNEQVVVDMKLWMRDAIRSLQQLLLDLVQGISGAAERNIDVLMPGYTHMQRAQPVRFSHWLLSYAFYFKEDYDRFAEFGKRMNVLPLGSGALAGNPFNINRQKLAADLGFDGVSYNSMNVVSDRDFVAEFNFLCTLVAVHMSRLAEDLILYSTKEYNFVELSEEYTTGSSLMPQKRNPDSLELIRGITGPVFGQHCAILMTLKGLPSTYNKDLQCDKSGMFSVYDQLQMCLELMGGIIKTMRAYYLVRRGIPFREAHHISGEVVAHSEKVKIPINKLTLEDLQEISPHFDETISRIWNYENSVEQYTVVGGTSRISVQEQIRVLRDFLDGQSKLIMQ</sequence>
<reference evidence="4 6" key="1">
    <citation type="journal article" date="2014" name="BMC Genomics">
        <title>Genome sequence of Anopheles sinensis provides insight into genetics basis of mosquito competence for malaria parasites.</title>
        <authorList>
            <person name="Zhou D."/>
            <person name="Zhang D."/>
            <person name="Ding G."/>
            <person name="Shi L."/>
            <person name="Hou Q."/>
            <person name="Ye Y."/>
            <person name="Xu Y."/>
            <person name="Zhou H."/>
            <person name="Xiong C."/>
            <person name="Li S."/>
            <person name="Yu J."/>
            <person name="Hong S."/>
            <person name="Yu X."/>
            <person name="Zou P."/>
            <person name="Chen C."/>
            <person name="Chang X."/>
            <person name="Wang W."/>
            <person name="Lv Y."/>
            <person name="Sun Y."/>
            <person name="Ma L."/>
            <person name="Shen B."/>
            <person name="Zhu C."/>
        </authorList>
    </citation>
    <scope>NUCLEOTIDE SEQUENCE [LARGE SCALE GENOMIC DNA]</scope>
</reference>
<gene>
    <name evidence="4" type="ORF">ZHAS_00014410</name>
</gene>
<dbReference type="PANTHER" id="PTHR43814:SF1">
    <property type="entry name" value="ARGININOSUCCINATE LYASE"/>
    <property type="match status" value="1"/>
</dbReference>
<dbReference type="PANTHER" id="PTHR43814">
    <property type="entry name" value="ARGININOSUCCINATE LYASE"/>
    <property type="match status" value="1"/>
</dbReference>
<evidence type="ECO:0000256" key="1">
    <source>
        <dbReference type="ARBA" id="ARBA00010755"/>
    </source>
</evidence>
<dbReference type="EMBL" id="ATLV01021376">
    <property type="status" value="NOT_ANNOTATED_CDS"/>
    <property type="molecule type" value="Genomic_DNA"/>
</dbReference>
<dbReference type="PROSITE" id="PS00163">
    <property type="entry name" value="FUMARATE_LYASES"/>
    <property type="match status" value="1"/>
</dbReference>
<dbReference type="CDD" id="cd01359">
    <property type="entry name" value="Argininosuccinate_lyase"/>
    <property type="match status" value="1"/>
</dbReference>